<feature type="domain" description="Transposase DDE" evidence="1">
    <location>
        <begin position="12"/>
        <end position="466"/>
    </location>
</feature>
<evidence type="ECO:0000313" key="2">
    <source>
        <dbReference type="EMBL" id="GAA1149118.1"/>
    </source>
</evidence>
<sequence>MQLSHSLRATSAVFDDPNLVSSVGLVPLLALAESAGLRELADEHLTVPTDKGANAGLKVASLVAGMVAGADSIDDMALLRHGGMGRLFAWIYAPSTLGSFLRAFTFGHIRQLDAVASRLLLALAKLTGLFDSATSRPEGEPGRYALVDVDDTVVEVHGHAKQGAGFGYNRVRGLNALLATLTTTTAAPVIVAQRLRKGSTNSARGAKRLVGDAVKTACRLLGPKASILVRMDSAFYGRGPVHAALAGAAAVSVTVRMNPQIKAAIAAIDQDAWIAIEYTDAVFEESTGRWISRAEVAEIDFTAFAGQKKAEQVPGRLIVRRIPDFNAEAHKAAGQDTLFDLWRFHAFFTTADADLLDTVAADATLRGHAVIEQVHADLKNSALAHLPSGVFTANAAWLVLAVIAFNLTRAAGTLAAPDLARATTATLRRKLLAVPARVATSARRVTLHLPQNWPWQTAWTQLITRVSDPPLELAS</sequence>
<proteinExistence type="predicted"/>
<dbReference type="NCBIfam" id="NF033539">
    <property type="entry name" value="transpos_IS1380"/>
    <property type="match status" value="1"/>
</dbReference>
<dbReference type="EMBL" id="BAAAJE010000015">
    <property type="protein sequence ID" value="GAA1149118.1"/>
    <property type="molecule type" value="Genomic_DNA"/>
</dbReference>
<evidence type="ECO:0000259" key="1">
    <source>
        <dbReference type="Pfam" id="PF13701"/>
    </source>
</evidence>
<dbReference type="InterPro" id="IPR025668">
    <property type="entry name" value="Tnp_DDE_dom"/>
</dbReference>
<evidence type="ECO:0000313" key="3">
    <source>
        <dbReference type="Proteomes" id="UP001499979"/>
    </source>
</evidence>
<comment type="caution">
    <text evidence="2">The sequence shown here is derived from an EMBL/GenBank/DDBJ whole genome shotgun (WGS) entry which is preliminary data.</text>
</comment>
<gene>
    <name evidence="2" type="ORF">GCM10009606_29790</name>
</gene>
<keyword evidence="3" id="KW-1185">Reference proteome</keyword>
<dbReference type="Pfam" id="PF13701">
    <property type="entry name" value="DDE_Tnp_1_4"/>
    <property type="match status" value="1"/>
</dbReference>
<accession>A0ABP4EZC0</accession>
<protein>
    <submittedName>
        <fullName evidence="2">IS1380-like element ISCgl4 family transposase</fullName>
    </submittedName>
</protein>
<reference evidence="3" key="1">
    <citation type="journal article" date="2019" name="Int. J. Syst. Evol. Microbiol.">
        <title>The Global Catalogue of Microorganisms (GCM) 10K type strain sequencing project: providing services to taxonomists for standard genome sequencing and annotation.</title>
        <authorList>
            <consortium name="The Broad Institute Genomics Platform"/>
            <consortium name="The Broad Institute Genome Sequencing Center for Infectious Disease"/>
            <person name="Wu L."/>
            <person name="Ma J."/>
        </authorList>
    </citation>
    <scope>NUCLEOTIDE SEQUENCE [LARGE SCALE GENOMIC DNA]</scope>
    <source>
        <strain evidence="3">JCM 11813</strain>
    </source>
</reference>
<organism evidence="2 3">
    <name type="scientific">Nocardioides aquiterrae</name>
    <dbReference type="NCBI Taxonomy" id="203799"/>
    <lineage>
        <taxon>Bacteria</taxon>
        <taxon>Bacillati</taxon>
        <taxon>Actinomycetota</taxon>
        <taxon>Actinomycetes</taxon>
        <taxon>Propionibacteriales</taxon>
        <taxon>Nocardioidaceae</taxon>
        <taxon>Nocardioides</taxon>
    </lineage>
</organism>
<dbReference type="InterPro" id="IPR047960">
    <property type="entry name" value="Transpos_IS1380"/>
</dbReference>
<name>A0ABP4EZC0_9ACTN</name>
<dbReference type="RefSeq" id="WP_343908372.1">
    <property type="nucleotide sequence ID" value="NZ_BAAAJE010000015.1"/>
</dbReference>
<dbReference type="Proteomes" id="UP001499979">
    <property type="component" value="Unassembled WGS sequence"/>
</dbReference>